<evidence type="ECO:0000313" key="1">
    <source>
        <dbReference type="EMBL" id="KXB03085.1"/>
    </source>
</evidence>
<evidence type="ECO:0000313" key="2">
    <source>
        <dbReference type="Proteomes" id="UP000070076"/>
    </source>
</evidence>
<comment type="caution">
    <text evidence="1">The sequence shown here is derived from an EMBL/GenBank/DDBJ whole genome shotgun (WGS) entry which is preliminary data.</text>
</comment>
<dbReference type="AlphaFoldDB" id="A0A133V9J7"/>
<organism evidence="1 2">
    <name type="scientific">candidate division MSBL1 archaeon SCGC-AAA261O19</name>
    <dbReference type="NCBI Taxonomy" id="1698277"/>
    <lineage>
        <taxon>Archaea</taxon>
        <taxon>Methanobacteriati</taxon>
        <taxon>Methanobacteriota</taxon>
        <taxon>candidate division MSBL1</taxon>
    </lineage>
</organism>
<reference evidence="1 2" key="1">
    <citation type="journal article" date="2016" name="Sci. Rep.">
        <title>Metabolic traits of an uncultured archaeal lineage -MSBL1- from brine pools of the Red Sea.</title>
        <authorList>
            <person name="Mwirichia R."/>
            <person name="Alam I."/>
            <person name="Rashid M."/>
            <person name="Vinu M."/>
            <person name="Ba-Alawi W."/>
            <person name="Anthony Kamau A."/>
            <person name="Kamanda Ngugi D."/>
            <person name="Goker M."/>
            <person name="Klenk H.P."/>
            <person name="Bajic V."/>
            <person name="Stingl U."/>
        </authorList>
    </citation>
    <scope>NUCLEOTIDE SEQUENCE [LARGE SCALE GENOMIC DNA]</scope>
    <source>
        <strain evidence="1">SCGC-AAA261O19</strain>
    </source>
</reference>
<feature type="non-terminal residue" evidence="1">
    <location>
        <position position="1"/>
    </location>
</feature>
<protein>
    <submittedName>
        <fullName evidence="1">Uncharacterized protein</fullName>
    </submittedName>
</protein>
<dbReference type="Proteomes" id="UP000070076">
    <property type="component" value="Unassembled WGS sequence"/>
</dbReference>
<accession>A0A133V9J7</accession>
<name>A0A133V9J7_9EURY</name>
<sequence>PRWYEKTALPLLTGIKPGELKEHTLLRALDYLQEEQTRDIQREIYQSIKQKFGIETGRGY</sequence>
<gene>
    <name evidence="1" type="ORF">AKJ48_04235</name>
</gene>
<keyword evidence="2" id="KW-1185">Reference proteome</keyword>
<proteinExistence type="predicted"/>
<dbReference type="EMBL" id="LHYB01000088">
    <property type="protein sequence ID" value="KXB03085.1"/>
    <property type="molecule type" value="Genomic_DNA"/>
</dbReference>